<gene>
    <name evidence="1" type="ordered locus">A9601_07541</name>
</gene>
<dbReference type="HOGENOM" id="CLU_202566_0_0_3"/>
<accession>A2BQH9</accession>
<sequence>MWKIIEKILMENKKWAPSKEENLGVITSVYEFIKEKLSELQNKTGCPDSFIYDFIGNIQNEWHPESCHSIVRNKKRKN</sequence>
<dbReference type="KEGG" id="pmb:A9601_07541"/>
<dbReference type="AlphaFoldDB" id="A2BQH9"/>
<dbReference type="Proteomes" id="UP000002590">
    <property type="component" value="Chromosome"/>
</dbReference>
<dbReference type="STRING" id="146891.A9601_07541"/>
<name>A2BQH9_PROMS</name>
<evidence type="ECO:0000313" key="2">
    <source>
        <dbReference type="Proteomes" id="UP000002590"/>
    </source>
</evidence>
<dbReference type="EMBL" id="CP000551">
    <property type="protein sequence ID" value="ABM70040.1"/>
    <property type="molecule type" value="Genomic_DNA"/>
</dbReference>
<proteinExistence type="predicted"/>
<organism evidence="1 2">
    <name type="scientific">Prochlorococcus marinus (strain AS9601)</name>
    <dbReference type="NCBI Taxonomy" id="146891"/>
    <lineage>
        <taxon>Bacteria</taxon>
        <taxon>Bacillati</taxon>
        <taxon>Cyanobacteriota</taxon>
        <taxon>Cyanophyceae</taxon>
        <taxon>Synechococcales</taxon>
        <taxon>Prochlorococcaceae</taxon>
        <taxon>Prochlorococcus</taxon>
    </lineage>
</organism>
<protein>
    <submittedName>
        <fullName evidence="1">Possible DDT domain-containing protein</fullName>
    </submittedName>
</protein>
<evidence type="ECO:0000313" key="1">
    <source>
        <dbReference type="EMBL" id="ABM70040.1"/>
    </source>
</evidence>
<reference evidence="1 2" key="1">
    <citation type="journal article" date="2007" name="PLoS Genet.">
        <title>Patterns and implications of gene gain and loss in the evolution of Prochlorococcus.</title>
        <authorList>
            <person name="Kettler G.C."/>
            <person name="Martiny A.C."/>
            <person name="Huang K."/>
            <person name="Zucker J."/>
            <person name="Coleman M.L."/>
            <person name="Rodrigue S."/>
            <person name="Chen F."/>
            <person name="Lapidus A."/>
            <person name="Ferriera S."/>
            <person name="Johnson J."/>
            <person name="Steglich C."/>
            <person name="Church G.M."/>
            <person name="Richardson P."/>
            <person name="Chisholm S.W."/>
        </authorList>
    </citation>
    <scope>NUCLEOTIDE SEQUENCE [LARGE SCALE GENOMIC DNA]</scope>
    <source>
        <strain evidence="1 2">AS9601</strain>
    </source>
</reference>